<reference evidence="1 2" key="1">
    <citation type="submission" date="2017-01" db="EMBL/GenBank/DDBJ databases">
        <authorList>
            <person name="Varghese N."/>
            <person name="Submissions S."/>
        </authorList>
    </citation>
    <scope>NUCLEOTIDE SEQUENCE [LARGE SCALE GENOMIC DNA]</scope>
    <source>
        <strain evidence="1 2">DSM 44280</strain>
    </source>
</reference>
<comment type="caution">
    <text evidence="1">The sequence shown here is derived from an EMBL/GenBank/DDBJ whole genome shotgun (WGS) entry which is preliminary data.</text>
</comment>
<dbReference type="AlphaFoldDB" id="A0A9X8R577"/>
<dbReference type="Proteomes" id="UP000185547">
    <property type="component" value="Unassembled WGS sequence"/>
</dbReference>
<evidence type="ECO:0000313" key="1">
    <source>
        <dbReference type="EMBL" id="SIQ43183.1"/>
    </source>
</evidence>
<name>A0A9X8R577_9CORY</name>
<sequence length="32" mass="3603">MGDADGLARVLRQYMKNSQADAPVHTWTLEVE</sequence>
<dbReference type="EMBL" id="FTMH01000014">
    <property type="protein sequence ID" value="SIQ43183.1"/>
    <property type="molecule type" value="Genomic_DNA"/>
</dbReference>
<organism evidence="1 2">
    <name type="scientific">Corynebacterium afermentans</name>
    <dbReference type="NCBI Taxonomy" id="38286"/>
    <lineage>
        <taxon>Bacteria</taxon>
        <taxon>Bacillati</taxon>
        <taxon>Actinomycetota</taxon>
        <taxon>Actinomycetes</taxon>
        <taxon>Mycobacteriales</taxon>
        <taxon>Corynebacteriaceae</taxon>
        <taxon>Corynebacterium</taxon>
    </lineage>
</organism>
<proteinExistence type="predicted"/>
<gene>
    <name evidence="1" type="ORF">SAMN05421802_11433</name>
</gene>
<accession>A0A9X8R577</accession>
<protein>
    <submittedName>
        <fullName evidence="1">Uncharacterized protein</fullName>
    </submittedName>
</protein>
<evidence type="ECO:0000313" key="2">
    <source>
        <dbReference type="Proteomes" id="UP000185547"/>
    </source>
</evidence>
<keyword evidence="2" id="KW-1185">Reference proteome</keyword>